<protein>
    <recommendedName>
        <fullName evidence="4">Farnesyl diphosphate synthase</fullName>
        <ecNumber evidence="3">2.5.1.10</ecNumber>
    </recommendedName>
    <alternativeName>
        <fullName evidence="10">(2E,6E)-farnesyl diphosphate synthase</fullName>
    </alternativeName>
    <alternativeName>
        <fullName evidence="9">Geranyltranstransferase</fullName>
    </alternativeName>
</protein>
<dbReference type="InterPro" id="IPR033749">
    <property type="entry name" value="Polyprenyl_synt_CS"/>
</dbReference>
<dbReference type="Gene3D" id="1.10.600.10">
    <property type="entry name" value="Farnesyl Diphosphate Synthase"/>
    <property type="match status" value="1"/>
</dbReference>
<organism evidence="13 14">
    <name type="scientific">Nosocomiicoccus ampullae</name>
    <dbReference type="NCBI Taxonomy" id="489910"/>
    <lineage>
        <taxon>Bacteria</taxon>
        <taxon>Bacillati</taxon>
        <taxon>Bacillota</taxon>
        <taxon>Bacilli</taxon>
        <taxon>Bacillales</taxon>
        <taxon>Staphylococcaceae</taxon>
        <taxon>Nosocomiicoccus</taxon>
    </lineage>
</organism>
<dbReference type="PANTHER" id="PTHR43281:SF1">
    <property type="entry name" value="FARNESYL DIPHOSPHATE SYNTHASE"/>
    <property type="match status" value="1"/>
</dbReference>
<sequence>MINDYQQYLNEVDLLIKDHLNKNDVSSKVKESSLYSISAGGKKIRPLLLFKTLKALNFPLELGVPAAATIEMIHTYSLIHDDLPAMDNDDYRRGKLTNHKVYGEATAILAGDNLLTESIHLLSHANYNDAIKINLIQLITNAAGQFGMISGQMNDILSANKEIDYKTLENIHRYKTGKLIQAPVVAAAMIAGASNDIINNLNDFSGELGLLFQIKDDLLDVQGTQEELGKSVGTDEKNQTTTYVSLFGVEGAMDLLKEKETETKRLLYKLKDDIDIIHLEDIISIVVNRTK</sequence>
<dbReference type="FunFam" id="1.10.600.10:FF:000001">
    <property type="entry name" value="Geranylgeranyl diphosphate synthase"/>
    <property type="match status" value="1"/>
</dbReference>
<proteinExistence type="inferred from homology"/>
<dbReference type="SFLD" id="SFLDS00005">
    <property type="entry name" value="Isoprenoid_Synthase_Type_I"/>
    <property type="match status" value="1"/>
</dbReference>
<dbReference type="Pfam" id="PF00348">
    <property type="entry name" value="polyprenyl_synt"/>
    <property type="match status" value="1"/>
</dbReference>
<evidence type="ECO:0000313" key="13">
    <source>
        <dbReference type="EMBL" id="MBB5176406.1"/>
    </source>
</evidence>
<keyword evidence="6" id="KW-0479">Metal-binding</keyword>
<dbReference type="AlphaFoldDB" id="A0A9Q2CZI9"/>
<dbReference type="RefSeq" id="WP_183674841.1">
    <property type="nucleotide sequence ID" value="NZ_CBCRYX010000008.1"/>
</dbReference>
<accession>A0A9Q2CZI9</accession>
<keyword evidence="8" id="KW-0414">Isoprene biosynthesis</keyword>
<evidence type="ECO:0000256" key="1">
    <source>
        <dbReference type="ARBA" id="ARBA00001946"/>
    </source>
</evidence>
<evidence type="ECO:0000256" key="3">
    <source>
        <dbReference type="ARBA" id="ARBA00012439"/>
    </source>
</evidence>
<evidence type="ECO:0000256" key="9">
    <source>
        <dbReference type="ARBA" id="ARBA00032380"/>
    </source>
</evidence>
<dbReference type="Proteomes" id="UP000579136">
    <property type="component" value="Unassembled WGS sequence"/>
</dbReference>
<dbReference type="InterPro" id="IPR008949">
    <property type="entry name" value="Isoprenoid_synthase_dom_sf"/>
</dbReference>
<dbReference type="GO" id="GO:0046872">
    <property type="term" value="F:metal ion binding"/>
    <property type="evidence" value="ECO:0007669"/>
    <property type="project" value="UniProtKB-KW"/>
</dbReference>
<dbReference type="SUPFAM" id="SSF48576">
    <property type="entry name" value="Terpenoid synthases"/>
    <property type="match status" value="1"/>
</dbReference>
<keyword evidence="5 12" id="KW-0808">Transferase</keyword>
<dbReference type="SFLD" id="SFLDG01017">
    <property type="entry name" value="Polyprenyl_Transferase_Like"/>
    <property type="match status" value="1"/>
</dbReference>
<dbReference type="InterPro" id="IPR000092">
    <property type="entry name" value="Polyprenyl_synt"/>
</dbReference>
<comment type="cofactor">
    <cofactor evidence="1">
        <name>Mg(2+)</name>
        <dbReference type="ChEBI" id="CHEBI:18420"/>
    </cofactor>
</comment>
<comment type="caution">
    <text evidence="13">The sequence shown here is derived from an EMBL/GenBank/DDBJ whole genome shotgun (WGS) entry which is preliminary data.</text>
</comment>
<evidence type="ECO:0000256" key="2">
    <source>
        <dbReference type="ARBA" id="ARBA00006706"/>
    </source>
</evidence>
<evidence type="ECO:0000313" key="14">
    <source>
        <dbReference type="Proteomes" id="UP000579136"/>
    </source>
</evidence>
<evidence type="ECO:0000256" key="8">
    <source>
        <dbReference type="ARBA" id="ARBA00023229"/>
    </source>
</evidence>
<keyword evidence="14" id="KW-1185">Reference proteome</keyword>
<dbReference type="EMBL" id="JACHHF010000007">
    <property type="protein sequence ID" value="MBB5176406.1"/>
    <property type="molecule type" value="Genomic_DNA"/>
</dbReference>
<comment type="catalytic activity">
    <reaction evidence="11">
        <text>isopentenyl diphosphate + (2E)-geranyl diphosphate = (2E,6E)-farnesyl diphosphate + diphosphate</text>
        <dbReference type="Rhea" id="RHEA:19361"/>
        <dbReference type="ChEBI" id="CHEBI:33019"/>
        <dbReference type="ChEBI" id="CHEBI:58057"/>
        <dbReference type="ChEBI" id="CHEBI:128769"/>
        <dbReference type="ChEBI" id="CHEBI:175763"/>
        <dbReference type="EC" id="2.5.1.10"/>
    </reaction>
</comment>
<dbReference type="GO" id="GO:0004337">
    <property type="term" value="F:(2E,6E)-farnesyl diphosphate synthase activity"/>
    <property type="evidence" value="ECO:0007669"/>
    <property type="project" value="UniProtKB-EC"/>
</dbReference>
<evidence type="ECO:0000256" key="10">
    <source>
        <dbReference type="ARBA" id="ARBA00032873"/>
    </source>
</evidence>
<evidence type="ECO:0000256" key="7">
    <source>
        <dbReference type="ARBA" id="ARBA00022842"/>
    </source>
</evidence>
<dbReference type="EC" id="2.5.1.10" evidence="3"/>
<dbReference type="PANTHER" id="PTHR43281">
    <property type="entry name" value="FARNESYL DIPHOSPHATE SYNTHASE"/>
    <property type="match status" value="1"/>
</dbReference>
<dbReference type="GO" id="GO:0005737">
    <property type="term" value="C:cytoplasm"/>
    <property type="evidence" value="ECO:0007669"/>
    <property type="project" value="UniProtKB-ARBA"/>
</dbReference>
<evidence type="ECO:0000256" key="12">
    <source>
        <dbReference type="RuleBase" id="RU004466"/>
    </source>
</evidence>
<keyword evidence="7" id="KW-0460">Magnesium</keyword>
<dbReference type="PROSITE" id="PS00444">
    <property type="entry name" value="POLYPRENYL_SYNTHASE_2"/>
    <property type="match status" value="1"/>
</dbReference>
<dbReference type="GO" id="GO:0016114">
    <property type="term" value="P:terpenoid biosynthetic process"/>
    <property type="evidence" value="ECO:0007669"/>
    <property type="project" value="UniProtKB-ARBA"/>
</dbReference>
<evidence type="ECO:0000256" key="5">
    <source>
        <dbReference type="ARBA" id="ARBA00022679"/>
    </source>
</evidence>
<comment type="similarity">
    <text evidence="2 12">Belongs to the FPP/GGPP synthase family.</text>
</comment>
<dbReference type="PROSITE" id="PS00723">
    <property type="entry name" value="POLYPRENYL_SYNTHASE_1"/>
    <property type="match status" value="1"/>
</dbReference>
<name>A0A9Q2CZI9_9STAP</name>
<reference evidence="13 14" key="1">
    <citation type="submission" date="2020-08" db="EMBL/GenBank/DDBJ databases">
        <title>Genomic Encyclopedia of Type Strains, Phase IV (KMG-IV): sequencing the most valuable type-strain genomes for metagenomic binning, comparative biology and taxonomic classification.</title>
        <authorList>
            <person name="Goeker M."/>
        </authorList>
    </citation>
    <scope>NUCLEOTIDE SEQUENCE [LARGE SCALE GENOMIC DNA]</scope>
    <source>
        <strain evidence="13 14">DSM 19163</strain>
    </source>
</reference>
<gene>
    <name evidence="13" type="ORF">HNQ45_001294</name>
</gene>
<evidence type="ECO:0000256" key="4">
    <source>
        <dbReference type="ARBA" id="ARBA00015100"/>
    </source>
</evidence>
<dbReference type="NCBIfam" id="NF045485">
    <property type="entry name" value="FPPsyn"/>
    <property type="match status" value="1"/>
</dbReference>
<dbReference type="CDD" id="cd00685">
    <property type="entry name" value="Trans_IPPS_HT"/>
    <property type="match status" value="1"/>
</dbReference>
<evidence type="ECO:0000256" key="11">
    <source>
        <dbReference type="ARBA" id="ARBA00049399"/>
    </source>
</evidence>
<dbReference type="InterPro" id="IPR053378">
    <property type="entry name" value="Prenyl_diphosphate_synthase"/>
</dbReference>
<evidence type="ECO:0000256" key="6">
    <source>
        <dbReference type="ARBA" id="ARBA00022723"/>
    </source>
</evidence>